<proteinExistence type="inferred from homology"/>
<evidence type="ECO:0000256" key="3">
    <source>
        <dbReference type="ARBA" id="ARBA00022723"/>
    </source>
</evidence>
<protein>
    <submittedName>
        <fullName evidence="6 7">Cytochrome P450</fullName>
    </submittedName>
</protein>
<dbReference type="Gramene" id="mRNA:HanXRQr2_Chr15g0690641">
    <property type="protein sequence ID" value="CDS:HanXRQr2_Chr15g0690641.1"/>
    <property type="gene ID" value="HanXRQr2_Chr15g0690641"/>
</dbReference>
<gene>
    <name evidence="7" type="ORF">HannXRQ_Chr13g0397561</name>
    <name evidence="6" type="ORF">HanXRQr2_Chr15g0690641</name>
</gene>
<reference evidence="7" key="2">
    <citation type="submission" date="2017-02" db="EMBL/GenBank/DDBJ databases">
        <title>Sunflower complete genome.</title>
        <authorList>
            <person name="Langlade N."/>
            <person name="Munos S."/>
        </authorList>
    </citation>
    <scope>NUCLEOTIDE SEQUENCE [LARGE SCALE GENOMIC DNA]</scope>
    <source>
        <tissue evidence="7">Leaves</tissue>
    </source>
</reference>
<dbReference type="GO" id="GO:0020037">
    <property type="term" value="F:heme binding"/>
    <property type="evidence" value="ECO:0007669"/>
    <property type="project" value="InterPro"/>
</dbReference>
<evidence type="ECO:0000256" key="1">
    <source>
        <dbReference type="ARBA" id="ARBA00010617"/>
    </source>
</evidence>
<dbReference type="InParanoid" id="A0A251SQB9"/>
<evidence type="ECO:0000313" key="8">
    <source>
        <dbReference type="Proteomes" id="UP000215914"/>
    </source>
</evidence>
<evidence type="ECO:0000256" key="5">
    <source>
        <dbReference type="ARBA" id="ARBA00023033"/>
    </source>
</evidence>
<dbReference type="InterPro" id="IPR001128">
    <property type="entry name" value="Cyt_P450"/>
</dbReference>
<keyword evidence="2" id="KW-0349">Heme</keyword>
<keyword evidence="8" id="KW-1185">Reference proteome</keyword>
<dbReference type="GO" id="GO:0005506">
    <property type="term" value="F:iron ion binding"/>
    <property type="evidence" value="ECO:0007669"/>
    <property type="project" value="InterPro"/>
</dbReference>
<evidence type="ECO:0000313" key="6">
    <source>
        <dbReference type="EMBL" id="KAF5764314.1"/>
    </source>
</evidence>
<sequence>MKKLQQEVTEIAQGRSMIYDEDLEKMPYLKAVLKESLRLHTPAPLLVPRKSMQDIKLMGYDIAEGTQVIINAWAIGRDPACGKNHMSLSL</sequence>
<dbReference type="Pfam" id="PF00067">
    <property type="entry name" value="p450"/>
    <property type="match status" value="1"/>
</dbReference>
<dbReference type="Gene3D" id="1.10.630.10">
    <property type="entry name" value="Cytochrome P450"/>
    <property type="match status" value="1"/>
</dbReference>
<dbReference type="PANTHER" id="PTHR47955">
    <property type="entry name" value="CYTOCHROME P450 FAMILY 71 PROTEIN"/>
    <property type="match status" value="1"/>
</dbReference>
<dbReference type="PANTHER" id="PTHR47955:SF16">
    <property type="entry name" value="CYTOCHROME P450"/>
    <property type="match status" value="1"/>
</dbReference>
<dbReference type="EMBL" id="CM007902">
    <property type="protein sequence ID" value="OTG01028.1"/>
    <property type="molecule type" value="Genomic_DNA"/>
</dbReference>
<accession>A0A251SQB9</accession>
<dbReference type="Proteomes" id="UP000215914">
    <property type="component" value="Chromosome 13"/>
</dbReference>
<dbReference type="STRING" id="4232.A0A251SQB9"/>
<dbReference type="SUPFAM" id="SSF48264">
    <property type="entry name" value="Cytochrome P450"/>
    <property type="match status" value="1"/>
</dbReference>
<dbReference type="OMA" id="AERSCEV"/>
<evidence type="ECO:0000256" key="4">
    <source>
        <dbReference type="ARBA" id="ARBA00023004"/>
    </source>
</evidence>
<evidence type="ECO:0000256" key="2">
    <source>
        <dbReference type="ARBA" id="ARBA00022617"/>
    </source>
</evidence>
<dbReference type="GO" id="GO:0051762">
    <property type="term" value="P:sesquiterpene biosynthetic process"/>
    <property type="evidence" value="ECO:0007669"/>
    <property type="project" value="UniProtKB-ARBA"/>
</dbReference>
<evidence type="ECO:0000313" key="7">
    <source>
        <dbReference type="EMBL" id="OTG01028.1"/>
    </source>
</evidence>
<reference evidence="6" key="3">
    <citation type="submission" date="2020-06" db="EMBL/GenBank/DDBJ databases">
        <title>Helianthus annuus Genome sequencing and assembly Release 2.</title>
        <authorList>
            <person name="Gouzy J."/>
            <person name="Langlade N."/>
            <person name="Munos S."/>
        </authorList>
    </citation>
    <scope>NUCLEOTIDE SEQUENCE</scope>
    <source>
        <tissue evidence="6">Leaves</tissue>
    </source>
</reference>
<organism evidence="7 8">
    <name type="scientific">Helianthus annuus</name>
    <name type="common">Common sunflower</name>
    <dbReference type="NCBI Taxonomy" id="4232"/>
    <lineage>
        <taxon>Eukaryota</taxon>
        <taxon>Viridiplantae</taxon>
        <taxon>Streptophyta</taxon>
        <taxon>Embryophyta</taxon>
        <taxon>Tracheophyta</taxon>
        <taxon>Spermatophyta</taxon>
        <taxon>Magnoliopsida</taxon>
        <taxon>eudicotyledons</taxon>
        <taxon>Gunneridae</taxon>
        <taxon>Pentapetalae</taxon>
        <taxon>asterids</taxon>
        <taxon>campanulids</taxon>
        <taxon>Asterales</taxon>
        <taxon>Asteraceae</taxon>
        <taxon>Asteroideae</taxon>
        <taxon>Heliantheae alliance</taxon>
        <taxon>Heliantheae</taxon>
        <taxon>Helianthus</taxon>
    </lineage>
</organism>
<name>A0A251SQB9_HELAN</name>
<dbReference type="GO" id="GO:0004497">
    <property type="term" value="F:monooxygenase activity"/>
    <property type="evidence" value="ECO:0007669"/>
    <property type="project" value="UniProtKB-KW"/>
</dbReference>
<dbReference type="AlphaFoldDB" id="A0A251SQB9"/>
<reference evidence="6 8" key="1">
    <citation type="journal article" date="2017" name="Nature">
        <title>The sunflower genome provides insights into oil metabolism, flowering and Asterid evolution.</title>
        <authorList>
            <person name="Badouin H."/>
            <person name="Gouzy J."/>
            <person name="Grassa C.J."/>
            <person name="Murat F."/>
            <person name="Staton S.E."/>
            <person name="Cottret L."/>
            <person name="Lelandais-Briere C."/>
            <person name="Owens G.L."/>
            <person name="Carrere S."/>
            <person name="Mayjonade B."/>
            <person name="Legrand L."/>
            <person name="Gill N."/>
            <person name="Kane N.C."/>
            <person name="Bowers J.E."/>
            <person name="Hubner S."/>
            <person name="Bellec A."/>
            <person name="Berard A."/>
            <person name="Berges H."/>
            <person name="Blanchet N."/>
            <person name="Boniface M.C."/>
            <person name="Brunel D."/>
            <person name="Catrice O."/>
            <person name="Chaidir N."/>
            <person name="Claudel C."/>
            <person name="Donnadieu C."/>
            <person name="Faraut T."/>
            <person name="Fievet G."/>
            <person name="Helmstetter N."/>
            <person name="King M."/>
            <person name="Knapp S.J."/>
            <person name="Lai Z."/>
            <person name="Le Paslier M.C."/>
            <person name="Lippi Y."/>
            <person name="Lorenzon L."/>
            <person name="Mandel J.R."/>
            <person name="Marage G."/>
            <person name="Marchand G."/>
            <person name="Marquand E."/>
            <person name="Bret-Mestries E."/>
            <person name="Morien E."/>
            <person name="Nambeesan S."/>
            <person name="Nguyen T."/>
            <person name="Pegot-Espagnet P."/>
            <person name="Pouilly N."/>
            <person name="Raftis F."/>
            <person name="Sallet E."/>
            <person name="Schiex T."/>
            <person name="Thomas J."/>
            <person name="Vandecasteele C."/>
            <person name="Vares D."/>
            <person name="Vear F."/>
            <person name="Vautrin S."/>
            <person name="Crespi M."/>
            <person name="Mangin B."/>
            <person name="Burke J.M."/>
            <person name="Salse J."/>
            <person name="Munos S."/>
            <person name="Vincourt P."/>
            <person name="Rieseberg L.H."/>
            <person name="Langlade N.B."/>
        </authorList>
    </citation>
    <scope>NUCLEOTIDE SEQUENCE [LARGE SCALE GENOMIC DNA]</scope>
    <source>
        <strain evidence="8">cv. SF193</strain>
        <tissue evidence="6">Leaves</tissue>
    </source>
</reference>
<dbReference type="GO" id="GO:0016705">
    <property type="term" value="F:oxidoreductase activity, acting on paired donors, with incorporation or reduction of molecular oxygen"/>
    <property type="evidence" value="ECO:0007669"/>
    <property type="project" value="InterPro"/>
</dbReference>
<dbReference type="EMBL" id="MNCJ02000330">
    <property type="protein sequence ID" value="KAF5764314.1"/>
    <property type="molecule type" value="Genomic_DNA"/>
</dbReference>
<keyword evidence="4" id="KW-0408">Iron</keyword>
<comment type="similarity">
    <text evidence="1">Belongs to the cytochrome P450 family.</text>
</comment>
<dbReference type="InterPro" id="IPR036396">
    <property type="entry name" value="Cyt_P450_sf"/>
</dbReference>
<keyword evidence="5" id="KW-0503">Monooxygenase</keyword>
<keyword evidence="5" id="KW-0560">Oxidoreductase</keyword>
<keyword evidence="3" id="KW-0479">Metal-binding</keyword>